<feature type="non-terminal residue" evidence="23">
    <location>
        <position position="448"/>
    </location>
</feature>
<dbReference type="GO" id="GO:0005737">
    <property type="term" value="C:cytoplasm"/>
    <property type="evidence" value="ECO:0007669"/>
    <property type="project" value="UniProtKB-SubCell"/>
</dbReference>
<evidence type="ECO:0000313" key="23">
    <source>
        <dbReference type="EMBL" id="NXP78569.1"/>
    </source>
</evidence>
<comment type="subcellular location">
    <subcellularLocation>
        <location evidence="3">Cytoplasm</location>
    </subcellularLocation>
</comment>
<evidence type="ECO:0000256" key="15">
    <source>
        <dbReference type="ARBA" id="ARBA00026053"/>
    </source>
</evidence>
<evidence type="ECO:0000313" key="24">
    <source>
        <dbReference type="Proteomes" id="UP000611227"/>
    </source>
</evidence>
<evidence type="ECO:0000256" key="12">
    <source>
        <dbReference type="ARBA" id="ARBA00022898"/>
    </source>
</evidence>
<gene>
    <name evidence="23" type="primary">Sepsecs</name>
    <name evidence="23" type="ORF">RAMSUL_R05403</name>
</gene>
<accession>A0A852CBW8</accession>
<dbReference type="GO" id="GO:0001514">
    <property type="term" value="P:selenocysteine incorporation"/>
    <property type="evidence" value="ECO:0007669"/>
    <property type="project" value="TreeGrafter"/>
</dbReference>
<dbReference type="Pfam" id="PF05889">
    <property type="entry name" value="SepSecS"/>
    <property type="match status" value="1"/>
</dbReference>
<evidence type="ECO:0000256" key="13">
    <source>
        <dbReference type="ARBA" id="ARBA00022917"/>
    </source>
</evidence>
<dbReference type="PANTHER" id="PTHR12944:SF2">
    <property type="entry name" value="O-PHOSPHOSERYL-TRNA(SEC) SELENIUM TRANSFERASE"/>
    <property type="match status" value="1"/>
</dbReference>
<dbReference type="GO" id="GO:0000049">
    <property type="term" value="F:tRNA binding"/>
    <property type="evidence" value="ECO:0007669"/>
    <property type="project" value="UniProtKB-KW"/>
</dbReference>
<dbReference type="InterPro" id="IPR015424">
    <property type="entry name" value="PyrdxlP-dep_Trfase"/>
</dbReference>
<evidence type="ECO:0000256" key="17">
    <source>
        <dbReference type="ARBA" id="ARBA00032048"/>
    </source>
</evidence>
<comment type="similarity">
    <text evidence="5">Belongs to the SepSecS family.</text>
</comment>
<dbReference type="EC" id="2.9.1.2" evidence="6"/>
<evidence type="ECO:0000256" key="19">
    <source>
        <dbReference type="ARBA" id="ARBA00048808"/>
    </source>
</evidence>
<keyword evidence="9" id="KW-0820">tRNA-binding</keyword>
<feature type="non-terminal residue" evidence="23">
    <location>
        <position position="1"/>
    </location>
</feature>
<evidence type="ECO:0000256" key="11">
    <source>
        <dbReference type="ARBA" id="ARBA00022884"/>
    </source>
</evidence>
<comment type="subunit">
    <text evidence="15">Homotetramer formed by a catalytic dimer and a non-catalytic dimer serving as a binding platform that orients tRNASec for catalysis. Each tetramer binds the CCA ends of two tRNAs which point to the active sites of the catalytic dimer.</text>
</comment>
<dbReference type="EMBL" id="WBNM01029909">
    <property type="protein sequence ID" value="NXP78569.1"/>
    <property type="molecule type" value="Genomic_DNA"/>
</dbReference>
<comment type="caution">
    <text evidence="23">The sequence shown here is derived from an EMBL/GenBank/DDBJ whole genome shotgun (WGS) entry which is preliminary data.</text>
</comment>
<dbReference type="GO" id="GO:0001717">
    <property type="term" value="P:conversion of seryl-tRNAsec to selenocys-tRNAsec"/>
    <property type="evidence" value="ECO:0007669"/>
    <property type="project" value="InterPro"/>
</dbReference>
<dbReference type="InterPro" id="IPR008829">
    <property type="entry name" value="SepSecS/SepCysS"/>
</dbReference>
<feature type="binding site" evidence="20">
    <location>
        <position position="38"/>
    </location>
    <ligand>
        <name>pyridoxal 5'-phosphate</name>
        <dbReference type="ChEBI" id="CHEBI:597326"/>
    </ligand>
</feature>
<keyword evidence="8" id="KW-0963">Cytoplasm</keyword>
<evidence type="ECO:0000256" key="18">
    <source>
        <dbReference type="ARBA" id="ARBA00032693"/>
    </source>
</evidence>
<evidence type="ECO:0000256" key="7">
    <source>
        <dbReference type="ARBA" id="ARBA00021963"/>
    </source>
</evidence>
<feature type="site" description="May act as a substrate filter by repelling compounds with a negatively charged alpha-carboxylate" evidence="21">
    <location>
        <position position="37"/>
    </location>
</feature>
<dbReference type="Proteomes" id="UP000611227">
    <property type="component" value="Unassembled WGS sequence"/>
</dbReference>
<evidence type="ECO:0000256" key="4">
    <source>
        <dbReference type="ARBA" id="ARBA00004822"/>
    </source>
</evidence>
<evidence type="ECO:0000256" key="1">
    <source>
        <dbReference type="ARBA" id="ARBA00001933"/>
    </source>
</evidence>
<dbReference type="NCBIfam" id="TIGR03531">
    <property type="entry name" value="selenium_SpcS"/>
    <property type="match status" value="1"/>
</dbReference>
<evidence type="ECO:0000256" key="2">
    <source>
        <dbReference type="ARBA" id="ARBA00002552"/>
    </source>
</evidence>
<dbReference type="InterPro" id="IPR019872">
    <property type="entry name" value="Sec-tRNA_Se_transferase"/>
</dbReference>
<feature type="modified residue" description="N6-(pyridoxal phosphate)lysine" evidence="21">
    <location>
        <position position="247"/>
    </location>
</feature>
<dbReference type="PANTHER" id="PTHR12944">
    <property type="entry name" value="SOLUBLE LIVER ANTIGEN/LIVER PANCREAS ANTIGEN"/>
    <property type="match status" value="1"/>
</dbReference>
<dbReference type="AlphaFoldDB" id="A0A852CBW8"/>
<evidence type="ECO:0000256" key="16">
    <source>
        <dbReference type="ARBA" id="ARBA00030669"/>
    </source>
</evidence>
<dbReference type="FunFam" id="3.40.640.10:FF:000070">
    <property type="entry name" value="O-phosphoseryl-tRNA(Sec) selenium transferase"/>
    <property type="match status" value="1"/>
</dbReference>
<feature type="binding site" evidence="20">
    <location>
        <position position="61"/>
    </location>
    <ligand>
        <name>substrate</name>
    </ligand>
</feature>
<protein>
    <recommendedName>
        <fullName evidence="7">O-phosphoseryl-tRNA(Sec) selenium transferase</fullName>
        <ecNumber evidence="6">2.9.1.2</ecNumber>
    </recommendedName>
    <alternativeName>
        <fullName evidence="16">Selenocysteine synthase</fullName>
    </alternativeName>
    <alternativeName>
        <fullName evidence="17">Selenocysteinyl-tRNA(Sec) synthase</fullName>
    </alternativeName>
    <alternativeName>
        <fullName evidence="18">Sep-tRNA:Sec-tRNA synthase</fullName>
    </alternativeName>
</protein>
<comment type="pathway">
    <text evidence="4">Aminoacyl-tRNA biosynthesis; selenocysteinyl-tRNA(Sec) biosynthesis; selenocysteinyl-tRNA(Sec) from L-seryl-tRNA(Sec) (archaeal/eukaryal route): step 2/2.</text>
</comment>
<keyword evidence="12" id="KW-0663">Pyridoxal phosphate</keyword>
<evidence type="ECO:0000256" key="14">
    <source>
        <dbReference type="ARBA" id="ARBA00023266"/>
    </source>
</evidence>
<feature type="compositionally biased region" description="Polar residues" evidence="22">
    <location>
        <begin position="434"/>
        <end position="448"/>
    </location>
</feature>
<evidence type="ECO:0000256" key="5">
    <source>
        <dbReference type="ARBA" id="ARBA00007037"/>
    </source>
</evidence>
<evidence type="ECO:0000256" key="6">
    <source>
        <dbReference type="ARBA" id="ARBA00012464"/>
    </source>
</evidence>
<sequence length="448" mass="49199">KGKCPEDGWDESTIELFLHELAIMDSNNFLGNCGVGEREGRVASGLVARRHYRLIHGIGRSGDISAVQPKAAGSSLLNKLTNSIVLDIIKLAGVRTVTNCFVVPMATGMSLTLCFLTLRHKRPKAKYIIWPRIDQKSCFKSMITAGFEPVVIENVLEGDELRTDVRAVEAKIKALGAENILCVHSTTSCFAPRVPDRLEELAVICANYDIPHIVNNAYGVQSSKCMHLIQQGARVGRIDAFVQSLDKNFMVPVGGAIIAGFNESFIQDISKMYPASVSHNGDLTVVCSRCCLVAYSKNTAFFLQEMFSYLSSELKKLADNHNERLLDTPHNPISLAMSLKNLDENNDAAVTQLGSMLFTRQVSGARVVPCGSVQTVNNYTFKGFMSHANDYPCAYLNAASAIGIKKQDVDVFLKRLDKCLKTFGKEAKKDKTANEISSSNTDTEQLED</sequence>
<feature type="binding site" evidence="20">
    <location>
        <position position="425"/>
    </location>
    <ligand>
        <name>tRNA</name>
        <dbReference type="ChEBI" id="CHEBI:17843"/>
    </ligand>
</feature>
<dbReference type="Gene3D" id="3.40.640.10">
    <property type="entry name" value="Type I PLP-dependent aspartate aminotransferase-like (Major domain)"/>
    <property type="match status" value="1"/>
</dbReference>
<proteinExistence type="inferred from homology"/>
<feature type="binding site" evidence="20">
    <location>
        <position position="234"/>
    </location>
    <ligand>
        <name>tRNA</name>
        <dbReference type="ChEBI" id="CHEBI:17843"/>
    </ligand>
</feature>
<feature type="binding site" evidence="20">
    <location>
        <position position="60"/>
    </location>
    <ligand>
        <name>substrate</name>
    </ligand>
</feature>
<comment type="function">
    <text evidence="2">Converts O-phosphoseryl-tRNA(Sec) to selenocysteinyl-tRNA(Sec) required for selenoprotein biosynthesis.</text>
</comment>
<dbReference type="PIRSF" id="PIRSF017689">
    <property type="entry name" value="SepSecS"/>
    <property type="match status" value="1"/>
</dbReference>
<evidence type="ECO:0000256" key="21">
    <source>
        <dbReference type="PIRSR" id="PIRSR017689-50"/>
    </source>
</evidence>
<reference evidence="23" key="1">
    <citation type="submission" date="2019-09" db="EMBL/GenBank/DDBJ databases">
        <title>Bird 10,000 Genomes (B10K) Project - Family phase.</title>
        <authorList>
            <person name="Zhang G."/>
        </authorList>
    </citation>
    <scope>NUCLEOTIDE SEQUENCE</scope>
    <source>
        <strain evidence="23">B10K-DU-001-30</strain>
        <tissue evidence="23">Muscle</tissue>
    </source>
</reference>
<evidence type="ECO:0000256" key="8">
    <source>
        <dbReference type="ARBA" id="ARBA00022490"/>
    </source>
</evidence>
<keyword evidence="14" id="KW-0711">Selenium</keyword>
<keyword evidence="11" id="KW-0694">RNA-binding</keyword>
<name>A0A852CBW8_9PICI</name>
<evidence type="ECO:0000256" key="10">
    <source>
        <dbReference type="ARBA" id="ARBA00022679"/>
    </source>
</evidence>
<feature type="binding site" evidence="20">
    <location>
        <position position="68"/>
    </location>
    <ligand>
        <name>substrate</name>
    </ligand>
</feature>
<feature type="region of interest" description="Disordered" evidence="22">
    <location>
        <begin position="427"/>
        <end position="448"/>
    </location>
</feature>
<comment type="cofactor">
    <cofactor evidence="1">
        <name>pyridoxal 5'-phosphate</name>
        <dbReference type="ChEBI" id="CHEBI:597326"/>
    </cofactor>
</comment>
<evidence type="ECO:0000256" key="3">
    <source>
        <dbReference type="ARBA" id="ARBA00004496"/>
    </source>
</evidence>
<dbReference type="InterPro" id="IPR015421">
    <property type="entry name" value="PyrdxlP-dep_Trfase_major"/>
</dbReference>
<keyword evidence="24" id="KW-1185">Reference proteome</keyword>
<feature type="binding site" evidence="20">
    <location>
        <position position="360"/>
    </location>
    <ligand>
        <name>tRNA</name>
        <dbReference type="ChEBI" id="CHEBI:17843"/>
    </ligand>
</feature>
<keyword evidence="10 23" id="KW-0808">Transferase</keyword>
<organism evidence="23 24">
    <name type="scientific">Ramphastos sulfuratus</name>
    <dbReference type="NCBI Taxonomy" id="322582"/>
    <lineage>
        <taxon>Eukaryota</taxon>
        <taxon>Metazoa</taxon>
        <taxon>Chordata</taxon>
        <taxon>Craniata</taxon>
        <taxon>Vertebrata</taxon>
        <taxon>Euteleostomi</taxon>
        <taxon>Archelosauria</taxon>
        <taxon>Archosauria</taxon>
        <taxon>Dinosauria</taxon>
        <taxon>Saurischia</taxon>
        <taxon>Theropoda</taxon>
        <taxon>Coelurosauria</taxon>
        <taxon>Aves</taxon>
        <taxon>Neognathae</taxon>
        <taxon>Neoaves</taxon>
        <taxon>Telluraves</taxon>
        <taxon>Coraciimorphae</taxon>
        <taxon>Piciformes</taxon>
        <taxon>Ramphastidae</taxon>
        <taxon>Ramphastos</taxon>
    </lineage>
</organism>
<comment type="catalytic activity">
    <reaction evidence="19">
        <text>O-phospho-L-seryl-tRNA(Sec) + selenophosphate + H2O = L-selenocysteinyl-tRNA(Sec) + 2 phosphate</text>
        <dbReference type="Rhea" id="RHEA:25041"/>
        <dbReference type="Rhea" id="RHEA-COMP:9743"/>
        <dbReference type="Rhea" id="RHEA-COMP:9947"/>
        <dbReference type="ChEBI" id="CHEBI:15377"/>
        <dbReference type="ChEBI" id="CHEBI:16144"/>
        <dbReference type="ChEBI" id="CHEBI:43474"/>
        <dbReference type="ChEBI" id="CHEBI:78551"/>
        <dbReference type="ChEBI" id="CHEBI:78573"/>
        <dbReference type="EC" id="2.9.1.2"/>
    </reaction>
</comment>
<dbReference type="GO" id="GO:0098621">
    <property type="term" value="F:O-phosphoseryl-tRNA(Sec) selenium transferase activity"/>
    <property type="evidence" value="ECO:0007669"/>
    <property type="project" value="UniProtKB-EC"/>
</dbReference>
<evidence type="ECO:0000256" key="22">
    <source>
        <dbReference type="SAM" id="MobiDB-lite"/>
    </source>
</evidence>
<dbReference type="SUPFAM" id="SSF53383">
    <property type="entry name" value="PLP-dependent transferases"/>
    <property type="match status" value="1"/>
</dbReference>
<dbReference type="UniPathway" id="UPA00906">
    <property type="reaction ID" value="UER00898"/>
</dbReference>
<evidence type="ECO:0000256" key="9">
    <source>
        <dbReference type="ARBA" id="ARBA00022555"/>
    </source>
</evidence>
<evidence type="ECO:0000256" key="20">
    <source>
        <dbReference type="PIRSR" id="PIRSR017689-1"/>
    </source>
</evidence>
<keyword evidence="13" id="KW-0648">Protein biosynthesis</keyword>